<comment type="similarity">
    <text evidence="1">Belongs to the DNA2/NAM7 helicase family.</text>
</comment>
<dbReference type="PANTHER" id="PTHR43788">
    <property type="entry name" value="DNA2/NAM7 HELICASE FAMILY MEMBER"/>
    <property type="match status" value="1"/>
</dbReference>
<protein>
    <recommendedName>
        <fullName evidence="10">DNA2/NAM7 helicase-like C-terminal domain-containing protein</fullName>
    </recommendedName>
</protein>
<dbReference type="EMBL" id="UINC01120242">
    <property type="protein sequence ID" value="SVC94608.1"/>
    <property type="molecule type" value="Genomic_DNA"/>
</dbReference>
<dbReference type="InterPro" id="IPR041679">
    <property type="entry name" value="DNA2/NAM7-like_C"/>
</dbReference>
<dbReference type="InterPro" id="IPR047187">
    <property type="entry name" value="SF1_C_Upf1"/>
</dbReference>
<evidence type="ECO:0000256" key="1">
    <source>
        <dbReference type="ARBA" id="ARBA00007913"/>
    </source>
</evidence>
<dbReference type="PANTHER" id="PTHR43788:SF8">
    <property type="entry name" value="DNA-BINDING PROTEIN SMUBP-2"/>
    <property type="match status" value="1"/>
</dbReference>
<dbReference type="Gene3D" id="3.40.50.300">
    <property type="entry name" value="P-loop containing nucleotide triphosphate hydrolases"/>
    <property type="match status" value="2"/>
</dbReference>
<accession>A0A382RC72</accession>
<organism evidence="9">
    <name type="scientific">marine metagenome</name>
    <dbReference type="NCBI Taxonomy" id="408172"/>
    <lineage>
        <taxon>unclassified sequences</taxon>
        <taxon>metagenomes</taxon>
        <taxon>ecological metagenomes</taxon>
    </lineage>
</organism>
<feature type="domain" description="DNA2/NAM7 helicase helicase" evidence="7">
    <location>
        <begin position="43"/>
        <end position="102"/>
    </location>
</feature>
<keyword evidence="2" id="KW-0547">Nucleotide-binding</keyword>
<evidence type="ECO:0008006" key="10">
    <source>
        <dbReference type="Google" id="ProtNLM"/>
    </source>
</evidence>
<keyword evidence="3" id="KW-0378">Hydrolase</keyword>
<dbReference type="InterPro" id="IPR027417">
    <property type="entry name" value="P-loop_NTPase"/>
</dbReference>
<gene>
    <name evidence="9" type="ORF">METZ01_LOCUS347462</name>
</gene>
<dbReference type="GO" id="GO:0043139">
    <property type="term" value="F:5'-3' DNA helicase activity"/>
    <property type="evidence" value="ECO:0007669"/>
    <property type="project" value="TreeGrafter"/>
</dbReference>
<reference evidence="9" key="1">
    <citation type="submission" date="2018-05" db="EMBL/GenBank/DDBJ databases">
        <authorList>
            <person name="Lanie J.A."/>
            <person name="Ng W.-L."/>
            <person name="Kazmierczak K.M."/>
            <person name="Andrzejewski T.M."/>
            <person name="Davidsen T.M."/>
            <person name="Wayne K.J."/>
            <person name="Tettelin H."/>
            <person name="Glass J.I."/>
            <person name="Rusch D."/>
            <person name="Podicherti R."/>
            <person name="Tsui H.-C.T."/>
            <person name="Winkler M.E."/>
        </authorList>
    </citation>
    <scope>NUCLEOTIDE SEQUENCE</scope>
</reference>
<evidence type="ECO:0000259" key="7">
    <source>
        <dbReference type="Pfam" id="PF13086"/>
    </source>
</evidence>
<feature type="region of interest" description="Disordered" evidence="6">
    <location>
        <begin position="1"/>
        <end position="24"/>
    </location>
</feature>
<feature type="non-terminal residue" evidence="9">
    <location>
        <position position="1"/>
    </location>
</feature>
<dbReference type="InterPro" id="IPR041677">
    <property type="entry name" value="DNA2/NAM7_AAA_11"/>
</dbReference>
<evidence type="ECO:0000313" key="9">
    <source>
        <dbReference type="EMBL" id="SVC94608.1"/>
    </source>
</evidence>
<proteinExistence type="inferred from homology"/>
<dbReference type="AlphaFoldDB" id="A0A382RC72"/>
<sequence>VFEEAGDLPSLSAVRKGDRPADGASPAISYTMSNEQGSRPQYNVVAGTTWLFSSQHLRSNPVDVLLIDEAGQMGLADAVAAATSATSVVLLGDPQQLAQVVQASHPAGSGASVLEHILDGDATIGSDRGVLLTETRRMHPDVCSFISHNFYDGRLHPHPSCAVQTTDHGAGLRCIRSVHDGRSTESPEEAAIVAKVIKDLIGSTWTNVDGVQRPLDVLDFMVVAPYNDQVNLIDRQLKTRKRTRGVRVGTVDRFQGQEAPVVLFSMATSDASLMHRGADFLFSRNRLNVALSRARCLAYLICTDDLLASRARNVEDMKRISTL</sequence>
<keyword evidence="5" id="KW-0067">ATP-binding</keyword>
<evidence type="ECO:0000256" key="3">
    <source>
        <dbReference type="ARBA" id="ARBA00022801"/>
    </source>
</evidence>
<evidence type="ECO:0000256" key="5">
    <source>
        <dbReference type="ARBA" id="ARBA00022840"/>
    </source>
</evidence>
<dbReference type="GO" id="GO:0016787">
    <property type="term" value="F:hydrolase activity"/>
    <property type="evidence" value="ECO:0007669"/>
    <property type="project" value="UniProtKB-KW"/>
</dbReference>
<dbReference type="Pfam" id="PF13087">
    <property type="entry name" value="AAA_12"/>
    <property type="match status" value="1"/>
</dbReference>
<dbReference type="InterPro" id="IPR050534">
    <property type="entry name" value="Coronavir_polyprotein_1ab"/>
</dbReference>
<dbReference type="Pfam" id="PF13086">
    <property type="entry name" value="AAA_11"/>
    <property type="match status" value="1"/>
</dbReference>
<feature type="domain" description="DNA2/NAM7 helicase-like C-terminal" evidence="8">
    <location>
        <begin position="126"/>
        <end position="303"/>
    </location>
</feature>
<evidence type="ECO:0000256" key="2">
    <source>
        <dbReference type="ARBA" id="ARBA00022741"/>
    </source>
</evidence>
<keyword evidence="4" id="KW-0347">Helicase</keyword>
<evidence type="ECO:0000259" key="8">
    <source>
        <dbReference type="Pfam" id="PF13087"/>
    </source>
</evidence>
<feature type="non-terminal residue" evidence="9">
    <location>
        <position position="323"/>
    </location>
</feature>
<evidence type="ECO:0000256" key="4">
    <source>
        <dbReference type="ARBA" id="ARBA00022806"/>
    </source>
</evidence>
<dbReference type="CDD" id="cd18808">
    <property type="entry name" value="SF1_C_Upf1"/>
    <property type="match status" value="1"/>
</dbReference>
<name>A0A382RC72_9ZZZZ</name>
<evidence type="ECO:0000256" key="6">
    <source>
        <dbReference type="SAM" id="MobiDB-lite"/>
    </source>
</evidence>
<dbReference type="SUPFAM" id="SSF52540">
    <property type="entry name" value="P-loop containing nucleoside triphosphate hydrolases"/>
    <property type="match status" value="1"/>
</dbReference>
<dbReference type="GO" id="GO:0005524">
    <property type="term" value="F:ATP binding"/>
    <property type="evidence" value="ECO:0007669"/>
    <property type="project" value="UniProtKB-KW"/>
</dbReference>